<name>A0A2K0WF49_GIBNY</name>
<keyword evidence="4" id="KW-1185">Reference proteome</keyword>
<keyword evidence="2" id="KW-0479">Metal-binding</keyword>
<dbReference type="PANTHER" id="PTHR21339:SF0">
    <property type="entry name" value="S-ADENOSYLMETHIONINE-DEPENDENT NUCLEOTIDE DEHYDRATASE RSAD2"/>
    <property type="match status" value="1"/>
</dbReference>
<keyword evidence="2" id="KW-0004">4Fe-4S</keyword>
<dbReference type="GO" id="GO:0051539">
    <property type="term" value="F:4 iron, 4 sulfur cluster binding"/>
    <property type="evidence" value="ECO:0007669"/>
    <property type="project" value="UniProtKB-KW"/>
</dbReference>
<evidence type="ECO:0000313" key="3">
    <source>
        <dbReference type="EMBL" id="PNP80905.1"/>
    </source>
</evidence>
<keyword evidence="2" id="KW-0408">Iron</keyword>
<dbReference type="Proteomes" id="UP000236664">
    <property type="component" value="Unassembled WGS sequence"/>
</dbReference>
<dbReference type="AlphaFoldDB" id="A0A2K0WF49"/>
<organism evidence="3 4">
    <name type="scientific">Gibberella nygamai</name>
    <name type="common">Bean root rot disease fungus</name>
    <name type="synonym">Fusarium nygamai</name>
    <dbReference type="NCBI Taxonomy" id="42673"/>
    <lineage>
        <taxon>Eukaryota</taxon>
        <taxon>Fungi</taxon>
        <taxon>Dikarya</taxon>
        <taxon>Ascomycota</taxon>
        <taxon>Pezizomycotina</taxon>
        <taxon>Sordariomycetes</taxon>
        <taxon>Hypocreomycetidae</taxon>
        <taxon>Hypocreales</taxon>
        <taxon>Nectriaceae</taxon>
        <taxon>Fusarium</taxon>
        <taxon>Fusarium fujikuroi species complex</taxon>
    </lineage>
</organism>
<sequence length="77" mass="8524">MASSYSLLDEYMCFLDKGEGMMTKSESILKVGVEKVMGQVVWNKGSFLDRGGIYDWGRSDMANQGGCGDGSNEKLQW</sequence>
<reference evidence="3 4" key="1">
    <citation type="submission" date="2017-06" db="EMBL/GenBank/DDBJ databases">
        <title>Genome of Fusarium nygamai isolate CS10214.</title>
        <authorList>
            <person name="Gardiner D.M."/>
            <person name="Obanor F."/>
            <person name="Kazan K."/>
        </authorList>
    </citation>
    <scope>NUCLEOTIDE SEQUENCE [LARGE SCALE GENOMIC DNA]</scope>
    <source>
        <strain evidence="3 4">CS10214</strain>
    </source>
</reference>
<evidence type="ECO:0000313" key="4">
    <source>
        <dbReference type="Proteomes" id="UP000236664"/>
    </source>
</evidence>
<evidence type="ECO:0000256" key="2">
    <source>
        <dbReference type="ARBA" id="ARBA00022485"/>
    </source>
</evidence>
<evidence type="ECO:0000256" key="1">
    <source>
        <dbReference type="ARBA" id="ARBA00001966"/>
    </source>
</evidence>
<dbReference type="InterPro" id="IPR051196">
    <property type="entry name" value="RSAD2/Viperin_antiviral"/>
</dbReference>
<proteinExistence type="predicted"/>
<comment type="caution">
    <text evidence="3">The sequence shown here is derived from an EMBL/GenBank/DDBJ whole genome shotgun (WGS) entry which is preliminary data.</text>
</comment>
<protein>
    <submittedName>
        <fullName evidence="3">Uncharacterized protein</fullName>
    </submittedName>
</protein>
<dbReference type="PANTHER" id="PTHR21339">
    <property type="entry name" value="RADICAL S-ADENOSYL METHIONINE DOMAIN-CONTAINING PROTEIN 2"/>
    <property type="match status" value="1"/>
</dbReference>
<comment type="cofactor">
    <cofactor evidence="1">
        <name>[4Fe-4S] cluster</name>
        <dbReference type="ChEBI" id="CHEBI:49883"/>
    </cofactor>
</comment>
<keyword evidence="2" id="KW-0411">Iron-sulfur</keyword>
<accession>A0A2K0WF49</accession>
<dbReference type="OrthoDB" id="549750at2759"/>
<dbReference type="EMBL" id="MTQA01000072">
    <property type="protein sequence ID" value="PNP80905.1"/>
    <property type="molecule type" value="Genomic_DNA"/>
</dbReference>
<gene>
    <name evidence="3" type="ORF">FNYG_05720</name>
</gene>
<dbReference type="STRING" id="42673.A0A2K0WF49"/>